<accession>A0A6J5BLR0</accession>
<evidence type="ECO:0000313" key="3">
    <source>
        <dbReference type="Proteomes" id="UP000494205"/>
    </source>
</evidence>
<dbReference type="AlphaFoldDB" id="A0A6J5BLR0"/>
<dbReference type="EMBL" id="CADIJZ010000016">
    <property type="protein sequence ID" value="CAB3711450.1"/>
    <property type="molecule type" value="Genomic_DNA"/>
</dbReference>
<dbReference type="Proteomes" id="UP000494205">
    <property type="component" value="Unassembled WGS sequence"/>
</dbReference>
<evidence type="ECO:0000256" key="1">
    <source>
        <dbReference type="SAM" id="MobiDB-lite"/>
    </source>
</evidence>
<name>A0A6J5BLR0_9BURK</name>
<gene>
    <name evidence="2" type="ORF">LMG27174_04260</name>
</gene>
<evidence type="ECO:0000313" key="2">
    <source>
        <dbReference type="EMBL" id="CAB3711450.1"/>
    </source>
</evidence>
<reference evidence="2 3" key="1">
    <citation type="submission" date="2020-04" db="EMBL/GenBank/DDBJ databases">
        <authorList>
            <person name="De Canck E."/>
        </authorList>
    </citation>
    <scope>NUCLEOTIDE SEQUENCE [LARGE SCALE GENOMIC DNA]</scope>
    <source>
        <strain evidence="2 3">LMG 27174</strain>
    </source>
</reference>
<organism evidence="2 3">
    <name type="scientific">Paraburkholderia rhynchosiae</name>
    <dbReference type="NCBI Taxonomy" id="487049"/>
    <lineage>
        <taxon>Bacteria</taxon>
        <taxon>Pseudomonadati</taxon>
        <taxon>Pseudomonadota</taxon>
        <taxon>Betaproteobacteria</taxon>
        <taxon>Burkholderiales</taxon>
        <taxon>Burkholderiaceae</taxon>
        <taxon>Paraburkholderia</taxon>
    </lineage>
</organism>
<sequence>MYRANVGQFLTFDIAGWIVDNSIEFFQSDRAAATATTMHCQISWPSSKASRGTKMICRRNLMRLAILPVLCAFAGSVHAGRVTESFRERSEGPQNRGIDRPSINPTPHKTLLLVGHKDPRIEVWFKVTYITRNEACRSQTVVGRLAGAPEVPQSINDSVRVPAGQSKFAIPLFLDRYIPGRCGWYPVGVLHAEFEPGVNIGPADTSGVAPIRAEGKRSVGLTWICRQTMESPQSQEKPQLRCDAVDYSVSDTIVSAEGGTITVDFSMTSASGE</sequence>
<proteinExistence type="predicted"/>
<protein>
    <submittedName>
        <fullName evidence="2">Uncharacterized protein</fullName>
    </submittedName>
</protein>
<feature type="region of interest" description="Disordered" evidence="1">
    <location>
        <begin position="84"/>
        <end position="104"/>
    </location>
</feature>